<keyword evidence="1" id="KW-0732">Signal</keyword>
<gene>
    <name evidence="2" type="ORF">T03_1158</name>
</gene>
<evidence type="ECO:0000256" key="1">
    <source>
        <dbReference type="SAM" id="SignalP"/>
    </source>
</evidence>
<feature type="signal peptide" evidence="1">
    <location>
        <begin position="1"/>
        <end position="20"/>
    </location>
</feature>
<organism evidence="2 3">
    <name type="scientific">Trichinella britovi</name>
    <name type="common">Parasitic roundworm</name>
    <dbReference type="NCBI Taxonomy" id="45882"/>
    <lineage>
        <taxon>Eukaryota</taxon>
        <taxon>Metazoa</taxon>
        <taxon>Ecdysozoa</taxon>
        <taxon>Nematoda</taxon>
        <taxon>Enoplea</taxon>
        <taxon>Dorylaimia</taxon>
        <taxon>Trichinellida</taxon>
        <taxon>Trichinellidae</taxon>
        <taxon>Trichinella</taxon>
    </lineage>
</organism>
<name>A0A0V1C9B1_TRIBR</name>
<feature type="chain" id="PRO_5006875678" evidence="1">
    <location>
        <begin position="21"/>
        <end position="135"/>
    </location>
</feature>
<evidence type="ECO:0000313" key="3">
    <source>
        <dbReference type="Proteomes" id="UP000054653"/>
    </source>
</evidence>
<reference evidence="2 3" key="1">
    <citation type="submission" date="2015-01" db="EMBL/GenBank/DDBJ databases">
        <title>Evolution of Trichinella species and genotypes.</title>
        <authorList>
            <person name="Korhonen P.K."/>
            <person name="Edoardo P."/>
            <person name="Giuseppe L.R."/>
            <person name="Gasser R.B."/>
        </authorList>
    </citation>
    <scope>NUCLEOTIDE SEQUENCE [LARGE SCALE GENOMIC DNA]</scope>
    <source>
        <strain evidence="2">ISS120</strain>
    </source>
</reference>
<sequence length="135" mass="15848">MIRIVKGITLILLFYSSSFAYGDSSVPKRFKYNGLPLSDSAVNILAFDIVTMDLTSQSYFKGIVLLQSNQFNDCLKLHYFGKWLKKYGDPIMLSNEYKSIRQEILDFYNKEFTKNHNRIKWNIFNFMSIMNNGRD</sequence>
<accession>A0A0V1C9B1</accession>
<comment type="caution">
    <text evidence="2">The sequence shown here is derived from an EMBL/GenBank/DDBJ whole genome shotgun (WGS) entry which is preliminary data.</text>
</comment>
<evidence type="ECO:0000313" key="2">
    <source>
        <dbReference type="EMBL" id="KRY45598.1"/>
    </source>
</evidence>
<dbReference type="OrthoDB" id="5923347at2759"/>
<dbReference type="Proteomes" id="UP000054653">
    <property type="component" value="Unassembled WGS sequence"/>
</dbReference>
<keyword evidence="3" id="KW-1185">Reference proteome</keyword>
<dbReference type="AlphaFoldDB" id="A0A0V1C9B1"/>
<protein>
    <submittedName>
        <fullName evidence="2">Uncharacterized protein</fullName>
    </submittedName>
</protein>
<dbReference type="EMBL" id="JYDI01000345">
    <property type="protein sequence ID" value="KRY45598.1"/>
    <property type="molecule type" value="Genomic_DNA"/>
</dbReference>
<dbReference type="OMA" id="NEYKSIR"/>
<proteinExistence type="predicted"/>